<dbReference type="InterPro" id="IPR000536">
    <property type="entry name" value="Nucl_hrmn_rcpt_lig-bd"/>
</dbReference>
<dbReference type="PANTHER" id="PTHR46587">
    <property type="entry name" value="NUCLEAR HORMONE RECEPTOR FAMILY"/>
    <property type="match status" value="1"/>
</dbReference>
<accession>A0A8R1XXD1</accession>
<dbReference type="PROSITE" id="PS51843">
    <property type="entry name" value="NR_LBD"/>
    <property type="match status" value="1"/>
</dbReference>
<evidence type="ECO:0000256" key="5">
    <source>
        <dbReference type="ARBA" id="ARBA00022833"/>
    </source>
</evidence>
<dbReference type="GO" id="GO:0003700">
    <property type="term" value="F:DNA-binding transcription factor activity"/>
    <property type="evidence" value="ECO:0007669"/>
    <property type="project" value="InterPro"/>
</dbReference>
<evidence type="ECO:0000256" key="10">
    <source>
        <dbReference type="ARBA" id="ARBA00023242"/>
    </source>
</evidence>
<keyword evidence="8 11" id="KW-0804">Transcription</keyword>
<keyword evidence="15" id="KW-1185">Reference proteome</keyword>
<evidence type="ECO:0000256" key="7">
    <source>
        <dbReference type="ARBA" id="ARBA00023125"/>
    </source>
</evidence>
<dbReference type="InterPro" id="IPR035500">
    <property type="entry name" value="NHR-like_dom_sf"/>
</dbReference>
<dbReference type="PRINTS" id="PR00047">
    <property type="entry name" value="STROIDFINGER"/>
</dbReference>
<dbReference type="Pfam" id="PF00104">
    <property type="entry name" value="Hormone_recep"/>
    <property type="match status" value="1"/>
</dbReference>
<dbReference type="SMART" id="SM00399">
    <property type="entry name" value="ZnF_C4"/>
    <property type="match status" value="1"/>
</dbReference>
<dbReference type="EnsemblMetazoa" id="OVOC2265.1">
    <property type="protein sequence ID" value="OVOC2265.1"/>
    <property type="gene ID" value="WBGene00239074"/>
</dbReference>
<protein>
    <recommendedName>
        <fullName evidence="16">Nuclear receptor domain-containing protein</fullName>
    </recommendedName>
</protein>
<reference evidence="15" key="1">
    <citation type="submission" date="2013-10" db="EMBL/GenBank/DDBJ databases">
        <title>Genome sequencing of Onchocerca volvulus.</title>
        <authorList>
            <person name="Cotton J."/>
            <person name="Tsai J."/>
            <person name="Stanley E."/>
            <person name="Tracey A."/>
            <person name="Holroyd N."/>
            <person name="Lustigman S."/>
            <person name="Berriman M."/>
        </authorList>
    </citation>
    <scope>NUCLEOTIDE SEQUENCE</scope>
</reference>
<keyword evidence="7 11" id="KW-0238">DNA-binding</keyword>
<name>A0A8R1XXD1_ONCVO</name>
<feature type="domain" description="Nuclear receptor" evidence="12">
    <location>
        <begin position="11"/>
        <end position="86"/>
    </location>
</feature>
<dbReference type="PANTHER" id="PTHR46587:SF5">
    <property type="entry name" value="NUCLEAR HORMONE RECEPTOR FAMILY"/>
    <property type="match status" value="1"/>
</dbReference>
<organism evidence="14 15">
    <name type="scientific">Onchocerca volvulus</name>
    <dbReference type="NCBI Taxonomy" id="6282"/>
    <lineage>
        <taxon>Eukaryota</taxon>
        <taxon>Metazoa</taxon>
        <taxon>Ecdysozoa</taxon>
        <taxon>Nematoda</taxon>
        <taxon>Chromadorea</taxon>
        <taxon>Rhabditida</taxon>
        <taxon>Spirurina</taxon>
        <taxon>Spiruromorpha</taxon>
        <taxon>Filarioidea</taxon>
        <taxon>Onchocercidae</taxon>
        <taxon>Onchocerca</taxon>
    </lineage>
</organism>
<comment type="subcellular location">
    <subcellularLocation>
        <location evidence="1 11">Nucleus</location>
    </subcellularLocation>
</comment>
<evidence type="ECO:0000256" key="6">
    <source>
        <dbReference type="ARBA" id="ARBA00023015"/>
    </source>
</evidence>
<keyword evidence="10 11" id="KW-0539">Nucleus</keyword>
<feature type="domain" description="NR LBD" evidence="13">
    <location>
        <begin position="139"/>
        <end position="395"/>
    </location>
</feature>
<dbReference type="GO" id="GO:0008270">
    <property type="term" value="F:zinc ion binding"/>
    <property type="evidence" value="ECO:0007669"/>
    <property type="project" value="UniProtKB-KW"/>
</dbReference>
<dbReference type="Gene3D" id="3.30.50.10">
    <property type="entry name" value="Erythroid Transcription Factor GATA-1, subunit A"/>
    <property type="match status" value="1"/>
</dbReference>
<dbReference type="PROSITE" id="PS00031">
    <property type="entry name" value="NUCLEAR_REC_DBD_1"/>
    <property type="match status" value="1"/>
</dbReference>
<dbReference type="AlphaFoldDB" id="A0A8R1XXD1"/>
<evidence type="ECO:0000313" key="15">
    <source>
        <dbReference type="Proteomes" id="UP000024404"/>
    </source>
</evidence>
<evidence type="ECO:0000313" key="14">
    <source>
        <dbReference type="EnsemblMetazoa" id="OVOC2265.1"/>
    </source>
</evidence>
<evidence type="ECO:0000256" key="4">
    <source>
        <dbReference type="ARBA" id="ARBA00022771"/>
    </source>
</evidence>
<dbReference type="SMART" id="SM00430">
    <property type="entry name" value="HOLI"/>
    <property type="match status" value="1"/>
</dbReference>
<evidence type="ECO:0000256" key="2">
    <source>
        <dbReference type="ARBA" id="ARBA00005993"/>
    </source>
</evidence>
<keyword evidence="6 11" id="KW-0805">Transcription regulation</keyword>
<dbReference type="InterPro" id="IPR049636">
    <property type="entry name" value="HNF4-like_DBD"/>
</dbReference>
<sequence>MTEILDSLNRQEECYICGDIADGYHYGVLSCRGCNAFFRRAVSLGIQFYCRRGGVCRVDKNARCACRACRLKKCEQMGMDRKAVQLKNFHENRQKSVDTTEPIEFINNPTSSISNSNPFERSNASLGFNYDDDKSSISHEIGLIARLVDEYKEQRERRRMMFCQCVEEIMLDDLETMLKRPASSLDYVDIFKVEVVLMHEWILRLEEFNAIEDPFDKSKLLRRFALWYMLLDNIFHAVELGVRDRIILVNNTFIIPGHIPNIMPDENDEAIKYMMYGEQSGQLIEKLIAPMIDMNFTVGEFMALRLITFWNPTGVTLSPQTKNIIQMARNRAVNELFRWYSDQHFEAADTRLGNVLLLLCPITEQVDYITELVKLIPSFGTLNERDSYLQNILAT</sequence>
<comment type="similarity">
    <text evidence="2 11">Belongs to the nuclear hormone receptor family.</text>
</comment>
<dbReference type="SUPFAM" id="SSF57716">
    <property type="entry name" value="Glucocorticoid receptor-like (DNA-binding domain)"/>
    <property type="match status" value="1"/>
</dbReference>
<dbReference type="Gene3D" id="1.10.565.10">
    <property type="entry name" value="Retinoid X Receptor"/>
    <property type="match status" value="1"/>
</dbReference>
<keyword evidence="3 11" id="KW-0479">Metal-binding</keyword>
<dbReference type="GO" id="GO:0000978">
    <property type="term" value="F:RNA polymerase II cis-regulatory region sequence-specific DNA binding"/>
    <property type="evidence" value="ECO:0007669"/>
    <property type="project" value="InterPro"/>
</dbReference>
<keyword evidence="4 11" id="KW-0863">Zinc-finger</keyword>
<dbReference type="EMBL" id="CMVM020000073">
    <property type="status" value="NOT_ANNOTATED_CDS"/>
    <property type="molecule type" value="Genomic_DNA"/>
</dbReference>
<evidence type="ECO:0008006" key="16">
    <source>
        <dbReference type="Google" id="ProtNLM"/>
    </source>
</evidence>
<evidence type="ECO:0000256" key="8">
    <source>
        <dbReference type="ARBA" id="ARBA00023163"/>
    </source>
</evidence>
<dbReference type="SUPFAM" id="SSF48508">
    <property type="entry name" value="Nuclear receptor ligand-binding domain"/>
    <property type="match status" value="1"/>
</dbReference>
<keyword evidence="9 11" id="KW-0675">Receptor</keyword>
<dbReference type="FunFam" id="3.30.50.10:FF:000030">
    <property type="entry name" value="Nuclear Hormone Receptor family"/>
    <property type="match status" value="1"/>
</dbReference>
<dbReference type="Pfam" id="PF00105">
    <property type="entry name" value="zf-C4"/>
    <property type="match status" value="1"/>
</dbReference>
<reference evidence="14" key="2">
    <citation type="submission" date="2022-06" db="UniProtKB">
        <authorList>
            <consortium name="EnsemblMetazoa"/>
        </authorList>
    </citation>
    <scope>IDENTIFICATION</scope>
</reference>
<dbReference type="GO" id="GO:0005634">
    <property type="term" value="C:nucleus"/>
    <property type="evidence" value="ECO:0007669"/>
    <property type="project" value="UniProtKB-SubCell"/>
</dbReference>
<proteinExistence type="inferred from homology"/>
<evidence type="ECO:0000259" key="12">
    <source>
        <dbReference type="PROSITE" id="PS51030"/>
    </source>
</evidence>
<evidence type="ECO:0000256" key="3">
    <source>
        <dbReference type="ARBA" id="ARBA00022723"/>
    </source>
</evidence>
<dbReference type="InterPro" id="IPR001628">
    <property type="entry name" value="Znf_hrmn_rcpt"/>
</dbReference>
<evidence type="ECO:0000256" key="1">
    <source>
        <dbReference type="ARBA" id="ARBA00004123"/>
    </source>
</evidence>
<evidence type="ECO:0000256" key="9">
    <source>
        <dbReference type="ARBA" id="ARBA00023170"/>
    </source>
</evidence>
<evidence type="ECO:0000259" key="13">
    <source>
        <dbReference type="PROSITE" id="PS51843"/>
    </source>
</evidence>
<dbReference type="InterPro" id="IPR013088">
    <property type="entry name" value="Znf_NHR/GATA"/>
</dbReference>
<dbReference type="CDD" id="cd06960">
    <property type="entry name" value="NR_DBD_HNF4A"/>
    <property type="match status" value="1"/>
</dbReference>
<dbReference type="PROSITE" id="PS51030">
    <property type="entry name" value="NUCLEAR_REC_DBD_2"/>
    <property type="match status" value="1"/>
</dbReference>
<evidence type="ECO:0000256" key="11">
    <source>
        <dbReference type="RuleBase" id="RU004334"/>
    </source>
</evidence>
<keyword evidence="5 11" id="KW-0862">Zinc</keyword>
<dbReference type="Proteomes" id="UP000024404">
    <property type="component" value="Unassembled WGS sequence"/>
</dbReference>